<dbReference type="EMBL" id="NITY01000019">
    <property type="protein sequence ID" value="PHM37807.1"/>
    <property type="molecule type" value="Genomic_DNA"/>
</dbReference>
<name>A0A1I3Y004_9GAMM</name>
<dbReference type="RefSeq" id="WP_092514465.1">
    <property type="nucleotide sequence ID" value="NZ_CAWNQB010000011.1"/>
</dbReference>
<evidence type="ECO:0000313" key="2">
    <source>
        <dbReference type="EMBL" id="SFK25100.1"/>
    </source>
</evidence>
<evidence type="ECO:0000313" key="3">
    <source>
        <dbReference type="Proteomes" id="UP000198919"/>
    </source>
</evidence>
<dbReference type="AlphaFoldDB" id="A0A1I3Y004"/>
<dbReference type="OrthoDB" id="8441783at2"/>
<proteinExistence type="predicted"/>
<dbReference type="EMBL" id="FORG01000041">
    <property type="protein sequence ID" value="SFK25100.1"/>
    <property type="molecule type" value="Genomic_DNA"/>
</dbReference>
<sequence length="362" mass="41533">MNKENKKVGNRLYFMNDKNIRDGLVAQRVKAENIAALLLDKGILVSQKSTKEELLDIVQKVRFDFYDYRYLCLLLENPDRRDSQSTSEIPEKCTKGNITKAFQDVKKSMSDDEISLTLTSASATKFSIEANYVDVDYSKAPMRQRTRKKGIIEIEVNRENGETSIHFPATDVGKEVKNKLVKAISEQLQTQVTPIEIDYEHATTKERTEFFTRLIKLENYDVYDVVNVNVKNIGSDKDENESDFTGQVRKAVLSGQELLASKIYDSFPSDKYHIYKIVWKVREIIPNVGSEQSDCYAVEAQFDNPDKSKGFRYQVKTVQRYSRGSLNATPSNSLNKHEAEKLSKLIYKTALSIYTEMMQSKD</sequence>
<protein>
    <submittedName>
        <fullName evidence="2">Uncharacterized protein</fullName>
    </submittedName>
</protein>
<evidence type="ECO:0000313" key="4">
    <source>
        <dbReference type="Proteomes" id="UP000224607"/>
    </source>
</evidence>
<gene>
    <name evidence="2" type="ORF">SAMN05421680_14111</name>
    <name evidence="1" type="ORF">Xmau_03771</name>
</gene>
<accession>A0A1I3Y004</accession>
<keyword evidence="4" id="KW-1185">Reference proteome</keyword>
<evidence type="ECO:0000313" key="1">
    <source>
        <dbReference type="EMBL" id="PHM37807.1"/>
    </source>
</evidence>
<dbReference type="Proteomes" id="UP000198919">
    <property type="component" value="Unassembled WGS sequence"/>
</dbReference>
<reference evidence="2" key="2">
    <citation type="submission" date="2016-10" db="EMBL/GenBank/DDBJ databases">
        <authorList>
            <person name="de Groot N.N."/>
        </authorList>
    </citation>
    <scope>NUCLEOTIDE SEQUENCE [LARGE SCALE GENOMIC DNA]</scope>
    <source>
        <strain evidence="2">DSM 17908</strain>
    </source>
</reference>
<dbReference type="STRING" id="351675.SAMN05421680_14111"/>
<reference evidence="1 4" key="3">
    <citation type="journal article" date="2017" name="Nat. Microbiol.">
        <title>Natural product diversity associated with the nematode symbionts Photorhabdus and Xenorhabdus.</title>
        <authorList>
            <person name="Tobias N.J."/>
            <person name="Wolff H."/>
            <person name="Djahanschiri B."/>
            <person name="Grundmann F."/>
            <person name="Kronenwerth M."/>
            <person name="Shi Y.M."/>
            <person name="Simonyi S."/>
            <person name="Grun P."/>
            <person name="Shapiro-Ilan D."/>
            <person name="Pidot S.J."/>
            <person name="Stinear T.P."/>
            <person name="Ebersberger I."/>
            <person name="Bode H.B."/>
        </authorList>
    </citation>
    <scope>NUCLEOTIDE SEQUENCE [LARGE SCALE GENOMIC DNA]</scope>
    <source>
        <strain evidence="1 4">DSM 17908</strain>
    </source>
</reference>
<dbReference type="Proteomes" id="UP000224607">
    <property type="component" value="Unassembled WGS sequence"/>
</dbReference>
<organism evidence="2 3">
    <name type="scientific">Xenorhabdus mauleonii</name>
    <dbReference type="NCBI Taxonomy" id="351675"/>
    <lineage>
        <taxon>Bacteria</taxon>
        <taxon>Pseudomonadati</taxon>
        <taxon>Pseudomonadota</taxon>
        <taxon>Gammaproteobacteria</taxon>
        <taxon>Enterobacterales</taxon>
        <taxon>Morganellaceae</taxon>
        <taxon>Xenorhabdus</taxon>
    </lineage>
</organism>
<reference evidence="3" key="1">
    <citation type="submission" date="2016-10" db="EMBL/GenBank/DDBJ databases">
        <authorList>
            <person name="Varghese N."/>
            <person name="Submissions S."/>
        </authorList>
    </citation>
    <scope>NUCLEOTIDE SEQUENCE [LARGE SCALE GENOMIC DNA]</scope>
    <source>
        <strain evidence="3">DSM 17908</strain>
    </source>
</reference>